<keyword evidence="6 10" id="KW-0407">Ion channel</keyword>
<feature type="transmembrane region" description="Helical" evidence="10">
    <location>
        <begin position="90"/>
        <end position="110"/>
    </location>
</feature>
<dbReference type="GO" id="GO:0046872">
    <property type="term" value="F:metal ion binding"/>
    <property type="evidence" value="ECO:0007669"/>
    <property type="project" value="UniProtKB-KW"/>
</dbReference>
<dbReference type="GO" id="GO:0062054">
    <property type="term" value="F:fluoride channel activity"/>
    <property type="evidence" value="ECO:0007669"/>
    <property type="project" value="UniProtKB-UniRule"/>
</dbReference>
<dbReference type="GO" id="GO:0140114">
    <property type="term" value="P:cellular detoxification of fluoride"/>
    <property type="evidence" value="ECO:0007669"/>
    <property type="project" value="UniProtKB-UniRule"/>
</dbReference>
<dbReference type="STRING" id="392015.SAMN05421543_10989"/>
<proteinExistence type="inferred from homology"/>
<keyword evidence="3 10" id="KW-0812">Transmembrane</keyword>
<comment type="subcellular location">
    <subcellularLocation>
        <location evidence="1 10">Cell membrane</location>
        <topology evidence="1 10">Multi-pass membrane protein</topology>
    </subcellularLocation>
</comment>
<keyword evidence="10" id="KW-0813">Transport</keyword>
<accession>A0A1I7JBS3</accession>
<organism evidence="11 12">
    <name type="scientific">Alicyclobacillus macrosporangiidus</name>
    <dbReference type="NCBI Taxonomy" id="392015"/>
    <lineage>
        <taxon>Bacteria</taxon>
        <taxon>Bacillati</taxon>
        <taxon>Bacillota</taxon>
        <taxon>Bacilli</taxon>
        <taxon>Bacillales</taxon>
        <taxon>Alicyclobacillaceae</taxon>
        <taxon>Alicyclobacillus</taxon>
    </lineage>
</organism>
<evidence type="ECO:0000256" key="5">
    <source>
        <dbReference type="ARBA" id="ARBA00023136"/>
    </source>
</evidence>
<dbReference type="InterPro" id="IPR003691">
    <property type="entry name" value="FluC"/>
</dbReference>
<evidence type="ECO:0000256" key="4">
    <source>
        <dbReference type="ARBA" id="ARBA00022989"/>
    </source>
</evidence>
<sequence>MNVLAIALFGAVGGVLRLLLEDALPSSHFPFATLVMNLMGSFALGHIAVVAIRKAWPDWLRLGIGTGMIGSFTTFSTFSMDVLTLFHTSLLLASIYVLASLLGGWGCALAGDRLAVWIYTVDRTARVTEPGEMEEVYP</sequence>
<keyword evidence="12" id="KW-1185">Reference proteome</keyword>
<feature type="transmembrane region" description="Helical" evidence="10">
    <location>
        <begin position="59"/>
        <end position="78"/>
    </location>
</feature>
<name>A0A1I7JBS3_9BACL</name>
<dbReference type="OrthoDB" id="9815830at2"/>
<evidence type="ECO:0000256" key="3">
    <source>
        <dbReference type="ARBA" id="ARBA00022692"/>
    </source>
</evidence>
<keyword evidence="4 10" id="KW-1133">Transmembrane helix</keyword>
<reference evidence="12" key="1">
    <citation type="submission" date="2016-10" db="EMBL/GenBank/DDBJ databases">
        <authorList>
            <person name="Varghese N."/>
        </authorList>
    </citation>
    <scope>NUCLEOTIDE SEQUENCE [LARGE SCALE GENOMIC DNA]</scope>
    <source>
        <strain evidence="12">DSM 17980</strain>
    </source>
</reference>
<keyword evidence="5 10" id="KW-0472">Membrane</keyword>
<feature type="binding site" evidence="10">
    <location>
        <position position="73"/>
    </location>
    <ligand>
        <name>Na(+)</name>
        <dbReference type="ChEBI" id="CHEBI:29101"/>
        <note>structural</note>
    </ligand>
</feature>
<keyword evidence="10" id="KW-0915">Sodium</keyword>
<dbReference type="Pfam" id="PF02537">
    <property type="entry name" value="CRCB"/>
    <property type="match status" value="1"/>
</dbReference>
<dbReference type="EMBL" id="FPBV01000009">
    <property type="protein sequence ID" value="SFU82677.1"/>
    <property type="molecule type" value="Genomic_DNA"/>
</dbReference>
<comment type="function">
    <text evidence="9 10">Fluoride-specific ion channel. Important for reducing fluoride concentration in the cell, thus reducing its toxicity.</text>
</comment>
<evidence type="ECO:0000256" key="8">
    <source>
        <dbReference type="ARBA" id="ARBA00035585"/>
    </source>
</evidence>
<comment type="activity regulation">
    <text evidence="10">Na(+) is not transported, but it plays an essential structural role and its presence is essential for fluoride channel function.</text>
</comment>
<keyword evidence="10" id="KW-0406">Ion transport</keyword>
<keyword evidence="10" id="KW-0479">Metal-binding</keyword>
<dbReference type="AlphaFoldDB" id="A0A1I7JBS3"/>
<gene>
    <name evidence="10" type="primary">fluC</name>
    <name evidence="10" type="synonym">crcB</name>
    <name evidence="11" type="ORF">SAMN05421543_10989</name>
</gene>
<protein>
    <recommendedName>
        <fullName evidence="10">Fluoride-specific ion channel FluC</fullName>
    </recommendedName>
</protein>
<comment type="catalytic activity">
    <reaction evidence="8">
        <text>fluoride(in) = fluoride(out)</text>
        <dbReference type="Rhea" id="RHEA:76159"/>
        <dbReference type="ChEBI" id="CHEBI:17051"/>
    </reaction>
    <physiologicalReaction direction="left-to-right" evidence="8">
        <dbReference type="Rhea" id="RHEA:76160"/>
    </physiologicalReaction>
</comment>
<evidence type="ECO:0000256" key="2">
    <source>
        <dbReference type="ARBA" id="ARBA00022475"/>
    </source>
</evidence>
<evidence type="ECO:0000256" key="10">
    <source>
        <dbReference type="HAMAP-Rule" id="MF_00454"/>
    </source>
</evidence>
<feature type="binding site" evidence="10">
    <location>
        <position position="70"/>
    </location>
    <ligand>
        <name>Na(+)</name>
        <dbReference type="ChEBI" id="CHEBI:29101"/>
        <note>structural</note>
    </ligand>
</feature>
<feature type="transmembrane region" description="Helical" evidence="10">
    <location>
        <begin position="27"/>
        <end position="52"/>
    </location>
</feature>
<dbReference type="RefSeq" id="WP_074952167.1">
    <property type="nucleotide sequence ID" value="NZ_FPBV01000009.1"/>
</dbReference>
<comment type="similarity">
    <text evidence="7 10">Belongs to the fluoride channel Fluc/FEX (TC 1.A.43) family.</text>
</comment>
<dbReference type="HAMAP" id="MF_00454">
    <property type="entry name" value="FluC"/>
    <property type="match status" value="1"/>
</dbReference>
<dbReference type="PANTHER" id="PTHR28259">
    <property type="entry name" value="FLUORIDE EXPORT PROTEIN 1-RELATED"/>
    <property type="match status" value="1"/>
</dbReference>
<evidence type="ECO:0000256" key="1">
    <source>
        <dbReference type="ARBA" id="ARBA00004651"/>
    </source>
</evidence>
<keyword evidence="2 10" id="KW-1003">Cell membrane</keyword>
<evidence type="ECO:0000256" key="6">
    <source>
        <dbReference type="ARBA" id="ARBA00023303"/>
    </source>
</evidence>
<dbReference type="GO" id="GO:0005886">
    <property type="term" value="C:plasma membrane"/>
    <property type="evidence" value="ECO:0007669"/>
    <property type="project" value="UniProtKB-SubCell"/>
</dbReference>
<dbReference type="PANTHER" id="PTHR28259:SF1">
    <property type="entry name" value="FLUORIDE EXPORT PROTEIN 1-RELATED"/>
    <property type="match status" value="1"/>
</dbReference>
<evidence type="ECO:0000313" key="11">
    <source>
        <dbReference type="EMBL" id="SFU82677.1"/>
    </source>
</evidence>
<evidence type="ECO:0000256" key="7">
    <source>
        <dbReference type="ARBA" id="ARBA00035120"/>
    </source>
</evidence>
<dbReference type="Proteomes" id="UP000183508">
    <property type="component" value="Unassembled WGS sequence"/>
</dbReference>
<evidence type="ECO:0000256" key="9">
    <source>
        <dbReference type="ARBA" id="ARBA00049940"/>
    </source>
</evidence>
<evidence type="ECO:0000313" key="12">
    <source>
        <dbReference type="Proteomes" id="UP000183508"/>
    </source>
</evidence>